<dbReference type="Gene3D" id="3.40.50.1000">
    <property type="entry name" value="HAD superfamily/HAD-like"/>
    <property type="match status" value="1"/>
</dbReference>
<dbReference type="EMBL" id="JAPFFF010000001">
    <property type="protein sequence ID" value="KAK8899866.1"/>
    <property type="molecule type" value="Genomic_DNA"/>
</dbReference>
<dbReference type="SFLD" id="SFLDG01129">
    <property type="entry name" value="C1.5:_HAD__Beta-PGM__Phosphata"/>
    <property type="match status" value="1"/>
</dbReference>
<comment type="caution">
    <text evidence="1">The sequence shown here is derived from an EMBL/GenBank/DDBJ whole genome shotgun (WGS) entry which is preliminary data.</text>
</comment>
<name>A0ABR2LA29_9EUKA</name>
<dbReference type="Proteomes" id="UP001470230">
    <property type="component" value="Unassembled WGS sequence"/>
</dbReference>
<sequence>MTEKAWNHPIHAIIFDNDGTTLDTIPAYRETTNMVIGCDYGDELQNKLNGMSEYKAAELVVNELHLDMTAQELIDRRKSLLHEKLADSQPFPGVADFIKRLKSKGYKVGLATSGTRETTNLKFGKHKELLGLFDIVVCGDEVKNAKPSPEIFLTCASKLGSKPENSLVFEDTPNGIKAANAANMPCALFTNGTEDYKKDSFGVKATYVFDNYSNFDESVFIWDKE</sequence>
<evidence type="ECO:0000313" key="1">
    <source>
        <dbReference type="EMBL" id="KAK8899866.1"/>
    </source>
</evidence>
<dbReference type="SFLD" id="SFLDS00003">
    <property type="entry name" value="Haloacid_Dehalogenase"/>
    <property type="match status" value="1"/>
</dbReference>
<gene>
    <name evidence="1" type="ORF">M9Y10_002189</name>
</gene>
<dbReference type="InterPro" id="IPR023198">
    <property type="entry name" value="PGP-like_dom2"/>
</dbReference>
<keyword evidence="2" id="KW-1185">Reference proteome</keyword>
<dbReference type="InterPro" id="IPR023214">
    <property type="entry name" value="HAD_sf"/>
</dbReference>
<accession>A0ABR2LA29</accession>
<evidence type="ECO:0000313" key="2">
    <source>
        <dbReference type="Proteomes" id="UP001470230"/>
    </source>
</evidence>
<dbReference type="PRINTS" id="PR00413">
    <property type="entry name" value="HADHALOGNASE"/>
</dbReference>
<dbReference type="Gene3D" id="1.10.150.240">
    <property type="entry name" value="Putative phosphatase, domain 2"/>
    <property type="match status" value="1"/>
</dbReference>
<dbReference type="Pfam" id="PF13419">
    <property type="entry name" value="HAD_2"/>
    <property type="match status" value="1"/>
</dbReference>
<dbReference type="NCBIfam" id="TIGR01549">
    <property type="entry name" value="HAD-SF-IA-v1"/>
    <property type="match status" value="1"/>
</dbReference>
<dbReference type="SUPFAM" id="SSF56784">
    <property type="entry name" value="HAD-like"/>
    <property type="match status" value="1"/>
</dbReference>
<dbReference type="SFLD" id="SFLDG01135">
    <property type="entry name" value="C1.5.6:_HAD__Beta-PGM__Phospha"/>
    <property type="match status" value="1"/>
</dbReference>
<dbReference type="PANTHER" id="PTHR18901:SF38">
    <property type="entry name" value="PSEUDOURIDINE-5'-PHOSPHATASE"/>
    <property type="match status" value="1"/>
</dbReference>
<reference evidence="1 2" key="1">
    <citation type="submission" date="2024-04" db="EMBL/GenBank/DDBJ databases">
        <title>Tritrichomonas musculus Genome.</title>
        <authorList>
            <person name="Alves-Ferreira E."/>
            <person name="Grigg M."/>
            <person name="Lorenzi H."/>
            <person name="Galac M."/>
        </authorList>
    </citation>
    <scope>NUCLEOTIDE SEQUENCE [LARGE SCALE GENOMIC DNA]</scope>
    <source>
        <strain evidence="1 2">EAF2021</strain>
    </source>
</reference>
<protein>
    <submittedName>
        <fullName evidence="1">Pseudouridine-5'-phosphatase</fullName>
    </submittedName>
</protein>
<dbReference type="InterPro" id="IPR036412">
    <property type="entry name" value="HAD-like_sf"/>
</dbReference>
<dbReference type="NCBIfam" id="TIGR01509">
    <property type="entry name" value="HAD-SF-IA-v3"/>
    <property type="match status" value="1"/>
</dbReference>
<proteinExistence type="predicted"/>
<dbReference type="InterPro" id="IPR041492">
    <property type="entry name" value="HAD_2"/>
</dbReference>
<organism evidence="1 2">
    <name type="scientific">Tritrichomonas musculus</name>
    <dbReference type="NCBI Taxonomy" id="1915356"/>
    <lineage>
        <taxon>Eukaryota</taxon>
        <taxon>Metamonada</taxon>
        <taxon>Parabasalia</taxon>
        <taxon>Tritrichomonadida</taxon>
        <taxon>Tritrichomonadidae</taxon>
        <taxon>Tritrichomonas</taxon>
    </lineage>
</organism>
<dbReference type="PANTHER" id="PTHR18901">
    <property type="entry name" value="2-DEOXYGLUCOSE-6-PHOSPHATE PHOSPHATASE 2"/>
    <property type="match status" value="1"/>
</dbReference>
<dbReference type="InterPro" id="IPR006439">
    <property type="entry name" value="HAD-SF_hydro_IA"/>
</dbReference>